<evidence type="ECO:0000313" key="2">
    <source>
        <dbReference type="EMBL" id="GFR62061.1"/>
    </source>
</evidence>
<dbReference type="Proteomes" id="UP000762676">
    <property type="component" value="Unassembled WGS sequence"/>
</dbReference>
<feature type="compositionally biased region" description="Polar residues" evidence="1">
    <location>
        <begin position="116"/>
        <end position="136"/>
    </location>
</feature>
<reference evidence="2 3" key="1">
    <citation type="journal article" date="2021" name="Elife">
        <title>Chloroplast acquisition without the gene transfer in kleptoplastic sea slugs, Plakobranchus ocellatus.</title>
        <authorList>
            <person name="Maeda T."/>
            <person name="Takahashi S."/>
            <person name="Yoshida T."/>
            <person name="Shimamura S."/>
            <person name="Takaki Y."/>
            <person name="Nagai Y."/>
            <person name="Toyoda A."/>
            <person name="Suzuki Y."/>
            <person name="Arimoto A."/>
            <person name="Ishii H."/>
            <person name="Satoh N."/>
            <person name="Nishiyama T."/>
            <person name="Hasebe M."/>
            <person name="Maruyama T."/>
            <person name="Minagawa J."/>
            <person name="Obokata J."/>
            <person name="Shigenobu S."/>
        </authorList>
    </citation>
    <scope>NUCLEOTIDE SEQUENCE [LARGE SCALE GENOMIC DNA]</scope>
</reference>
<feature type="compositionally biased region" description="Basic and acidic residues" evidence="1">
    <location>
        <begin position="137"/>
        <end position="154"/>
    </location>
</feature>
<evidence type="ECO:0000313" key="3">
    <source>
        <dbReference type="Proteomes" id="UP000762676"/>
    </source>
</evidence>
<accession>A0AAV4EPC7</accession>
<dbReference type="AlphaFoldDB" id="A0AAV4EPC7"/>
<feature type="compositionally biased region" description="Polar residues" evidence="1">
    <location>
        <begin position="158"/>
        <end position="177"/>
    </location>
</feature>
<evidence type="ECO:0000256" key="1">
    <source>
        <dbReference type="SAM" id="MobiDB-lite"/>
    </source>
</evidence>
<evidence type="ECO:0008006" key="4">
    <source>
        <dbReference type="Google" id="ProtNLM"/>
    </source>
</evidence>
<feature type="region of interest" description="Disordered" evidence="1">
    <location>
        <begin position="370"/>
        <end position="417"/>
    </location>
</feature>
<feature type="region of interest" description="Disordered" evidence="1">
    <location>
        <begin position="116"/>
        <end position="177"/>
    </location>
</feature>
<comment type="caution">
    <text evidence="2">The sequence shown here is derived from an EMBL/GenBank/DDBJ whole genome shotgun (WGS) entry which is preliminary data.</text>
</comment>
<keyword evidence="3" id="KW-1185">Reference proteome</keyword>
<gene>
    <name evidence="2" type="ORF">ElyMa_000121100</name>
</gene>
<organism evidence="2 3">
    <name type="scientific">Elysia marginata</name>
    <dbReference type="NCBI Taxonomy" id="1093978"/>
    <lineage>
        <taxon>Eukaryota</taxon>
        <taxon>Metazoa</taxon>
        <taxon>Spiralia</taxon>
        <taxon>Lophotrochozoa</taxon>
        <taxon>Mollusca</taxon>
        <taxon>Gastropoda</taxon>
        <taxon>Heterobranchia</taxon>
        <taxon>Euthyneura</taxon>
        <taxon>Panpulmonata</taxon>
        <taxon>Sacoglossa</taxon>
        <taxon>Placobranchoidea</taxon>
        <taxon>Plakobranchidae</taxon>
        <taxon>Elysia</taxon>
    </lineage>
</organism>
<proteinExistence type="predicted"/>
<dbReference type="EMBL" id="BMAT01000221">
    <property type="protein sequence ID" value="GFR62061.1"/>
    <property type="molecule type" value="Genomic_DNA"/>
</dbReference>
<feature type="compositionally biased region" description="Basic and acidic residues" evidence="1">
    <location>
        <begin position="391"/>
        <end position="417"/>
    </location>
</feature>
<name>A0AAV4EPC7_9GAST</name>
<feature type="region of interest" description="Disordered" evidence="1">
    <location>
        <begin position="65"/>
        <end position="93"/>
    </location>
</feature>
<protein>
    <recommendedName>
        <fullName evidence="4">DUF4210 domain-containing protein</fullName>
    </recommendedName>
</protein>
<sequence length="793" mass="87502">MGNSCKGTLATSKRGMELLNPTETLLQTSVTYDRGVAIVNVSQSCGLIKYPANVIQVEIKPCESSNLARDSSDETEPITPIHDQSALSMRTGSCPDQELLNVTSRRSLEEALTLTQIDANTQESGAGNTKPPSNNPDHTDHMSTNEESPMKEEPTEVTCGTGSKSPVQNELSSRSSLSEVIQREEIFQEEFISRSHSFESIETLSLKDGQSKDHLISDDGIDLHCGVTDSKAVEKNIKPLPRTYIDNKLKNSNKLSSNITLSHVNASDSSATVLVEDPSLPSQNSSSAEAPRALVNLLHSLYYGKRSKYRGCSNFRGKGPVPGSSLLSMSKRFRDDNVLMLDNPEVKLNRHGLVPLVGHVNTCIVSPTMPVKSQEEGSGVTYDTKTTDSPGEEKKLSKESQDRDDQSSLDLQTHKEYESPTTRFPFNLYKERTQSVSQSSFPLADYRFDDGIYPNETSPPKLRSPTGKNSFDPNTMEHKQTEKSLASALSVAGHIVKGFSMSQATLSKALPIGLNLDFQAGASLNEVFINVSSSCRLCKNNNPKRRNSESHNTQYRKPPELAKMVNTTCIQSDMNGLTSTEHKRHNQTPESIENLLKAFDRNDRTLCHNRLLKTPFSIDNTSIVGTHGLSTTSLQNCPPHRLLTSISPPTSTLNTHGRCSLLPVPKYPPGHSEGEKNPRKFHKEIYFQSTTSEKGEIYSSKTYHGYRSDSSTHWDMIDPLVARPFHSYFQKTRILNVPVLKENLGLTRLAISASHCPGSDSSSAGHSLFVVGRDNRNSSSGKLVYSRHMNKLN</sequence>